<dbReference type="Proteomes" id="UP000005876">
    <property type="component" value="Chromosome"/>
</dbReference>
<accession>G7VP98</accession>
<dbReference type="HOGENOM" id="CLU_157936_0_0_9"/>
<keyword evidence="2" id="KW-0378">Hydrolase</keyword>
<gene>
    <name evidence="2" type="ordered locus">HPL003_21205</name>
</gene>
<dbReference type="InterPro" id="IPR005084">
    <property type="entry name" value="CBM6"/>
</dbReference>
<dbReference type="GO" id="GO:0016787">
    <property type="term" value="F:hydrolase activity"/>
    <property type="evidence" value="ECO:0007669"/>
    <property type="project" value="UniProtKB-KW"/>
</dbReference>
<reference evidence="3" key="1">
    <citation type="submission" date="2011-11" db="EMBL/GenBank/DDBJ databases">
        <title>Complete sequence of Paenibacillus terrae HPL-003.</title>
        <authorList>
            <person name="Shin S.H."/>
            <person name="Kim S."/>
            <person name="Kim J.Y."/>
        </authorList>
    </citation>
    <scope>NUCLEOTIDE SEQUENCE [LARGE SCALE GENOMIC DNA]</scope>
    <source>
        <strain evidence="3">HPL-003</strain>
    </source>
</reference>
<evidence type="ECO:0000313" key="2">
    <source>
        <dbReference type="EMBL" id="AET60975.1"/>
    </source>
</evidence>
<dbReference type="Gene3D" id="2.60.120.260">
    <property type="entry name" value="Galactose-binding domain-like"/>
    <property type="match status" value="1"/>
</dbReference>
<dbReference type="SUPFAM" id="SSF49785">
    <property type="entry name" value="Galactose-binding domain-like"/>
    <property type="match status" value="1"/>
</dbReference>
<organism evidence="2 3">
    <name type="scientific">Paenibacillus terrae (strain HPL-003)</name>
    <dbReference type="NCBI Taxonomy" id="985665"/>
    <lineage>
        <taxon>Bacteria</taxon>
        <taxon>Bacillati</taxon>
        <taxon>Bacillota</taxon>
        <taxon>Bacilli</taxon>
        <taxon>Bacillales</taxon>
        <taxon>Paenibacillaceae</taxon>
        <taxon>Paenibacillus</taxon>
    </lineage>
</organism>
<sequence length="105" mass="11767">MKRKQFVNFNTMSDASIQWNSINCAFTGTKNVKFRYALDKDTRYLDVYVNGEKVMSDAPFEATGSWGTWGETTVQLPFKSEVNTLKVVTTGTEGPNIDKITVSAQ</sequence>
<protein>
    <submittedName>
        <fullName evidence="2">O-glycosyl hydrolase</fullName>
    </submittedName>
</protein>
<reference evidence="2 3" key="3">
    <citation type="journal article" date="2012" name="J. Bacteriol.">
        <title>Genome Sequence of Paenibacillus terrae HPL-003, a Xylanase-Producing Bacterium Isolated from Soil Found in Forest Residue.</title>
        <authorList>
            <person name="Shin S.H."/>
            <person name="Kim S."/>
            <person name="Kim J.Y."/>
            <person name="Song H.Y."/>
            <person name="Cho S.J."/>
            <person name="Kim D.R."/>
            <person name="Lee K.I."/>
            <person name="Lim H.K."/>
            <person name="Park N.J."/>
            <person name="Hwang I.T."/>
            <person name="Yang K.S."/>
        </authorList>
    </citation>
    <scope>NUCLEOTIDE SEQUENCE [LARGE SCALE GENOMIC DNA]</scope>
    <source>
        <strain evidence="2 3">HPL-003</strain>
    </source>
</reference>
<evidence type="ECO:0000259" key="1">
    <source>
        <dbReference type="PROSITE" id="PS51175"/>
    </source>
</evidence>
<dbReference type="RefSeq" id="WP_014281672.1">
    <property type="nucleotide sequence ID" value="NC_016641.1"/>
</dbReference>
<dbReference type="EMBL" id="CP003107">
    <property type="protein sequence ID" value="AET60975.1"/>
    <property type="molecule type" value="Genomic_DNA"/>
</dbReference>
<feature type="domain" description="CBM6" evidence="1">
    <location>
        <begin position="1"/>
        <end position="103"/>
    </location>
</feature>
<dbReference type="Pfam" id="PF03422">
    <property type="entry name" value="CBM_6"/>
    <property type="match status" value="1"/>
</dbReference>
<name>G7VP98_PAETH</name>
<dbReference type="GO" id="GO:0030246">
    <property type="term" value="F:carbohydrate binding"/>
    <property type="evidence" value="ECO:0007669"/>
    <property type="project" value="InterPro"/>
</dbReference>
<dbReference type="InterPro" id="IPR008979">
    <property type="entry name" value="Galactose-bd-like_sf"/>
</dbReference>
<reference key="2">
    <citation type="submission" date="2011-11" db="EMBL/GenBank/DDBJ databases">
        <authorList>
            <person name="Shin S.H."/>
            <person name="Kim S."/>
            <person name="Kim J.Y."/>
        </authorList>
    </citation>
    <scope>NUCLEOTIDE SEQUENCE</scope>
    <source>
        <strain>HPL-003</strain>
    </source>
</reference>
<proteinExistence type="predicted"/>
<dbReference type="STRING" id="985665.HPL003_21205"/>
<dbReference type="KEGG" id="pta:HPL003_21205"/>
<dbReference type="PROSITE" id="PS51175">
    <property type="entry name" value="CBM6"/>
    <property type="match status" value="1"/>
</dbReference>
<dbReference type="AlphaFoldDB" id="G7VP98"/>
<dbReference type="eggNOG" id="COG2133">
    <property type="taxonomic scope" value="Bacteria"/>
</dbReference>
<evidence type="ECO:0000313" key="3">
    <source>
        <dbReference type="Proteomes" id="UP000005876"/>
    </source>
</evidence>